<evidence type="ECO:0000259" key="9">
    <source>
        <dbReference type="Pfam" id="PF01488"/>
    </source>
</evidence>
<dbReference type="SUPFAM" id="SSF51735">
    <property type="entry name" value="NAD(P)-binding Rossmann-fold domains"/>
    <property type="match status" value="1"/>
</dbReference>
<feature type="binding site" evidence="8">
    <location>
        <position position="94"/>
    </location>
    <ligand>
        <name>shikimate</name>
        <dbReference type="ChEBI" id="CHEBI:36208"/>
    </ligand>
</feature>
<comment type="catalytic activity">
    <reaction evidence="7 8">
        <text>shikimate + NADP(+) = 3-dehydroshikimate + NADPH + H(+)</text>
        <dbReference type="Rhea" id="RHEA:17737"/>
        <dbReference type="ChEBI" id="CHEBI:15378"/>
        <dbReference type="ChEBI" id="CHEBI:16630"/>
        <dbReference type="ChEBI" id="CHEBI:36208"/>
        <dbReference type="ChEBI" id="CHEBI:57783"/>
        <dbReference type="ChEBI" id="CHEBI:58349"/>
        <dbReference type="EC" id="1.1.1.25"/>
    </reaction>
</comment>
<comment type="pathway">
    <text evidence="1 8">Metabolic intermediate biosynthesis; chorismate biosynthesis; chorismate from D-erythrose 4-phosphate and phosphoenolpyruvate: step 4/7.</text>
</comment>
<keyword evidence="6 8" id="KW-0057">Aromatic amino acid biosynthesis</keyword>
<dbReference type="InterPro" id="IPR006151">
    <property type="entry name" value="Shikm_DH/Glu-tRNA_Rdtase"/>
</dbReference>
<evidence type="ECO:0000256" key="8">
    <source>
        <dbReference type="HAMAP-Rule" id="MF_00222"/>
    </source>
</evidence>
<dbReference type="Proteomes" id="UP000249254">
    <property type="component" value="Unassembled WGS sequence"/>
</dbReference>
<comment type="subunit">
    <text evidence="8">Homodimer.</text>
</comment>
<evidence type="ECO:0000256" key="6">
    <source>
        <dbReference type="ARBA" id="ARBA00023141"/>
    </source>
</evidence>
<dbReference type="InterPro" id="IPR011342">
    <property type="entry name" value="Shikimate_DH"/>
</dbReference>
<dbReference type="Pfam" id="PF08501">
    <property type="entry name" value="Shikimate_dh_N"/>
    <property type="match status" value="1"/>
</dbReference>
<comment type="caution">
    <text evidence="11">The sequence shown here is derived from an EMBL/GenBank/DDBJ whole genome shotgun (WGS) entry which is preliminary data.</text>
</comment>
<evidence type="ECO:0000256" key="5">
    <source>
        <dbReference type="ARBA" id="ARBA00023002"/>
    </source>
</evidence>
<feature type="binding site" evidence="8">
    <location>
        <position position="255"/>
    </location>
    <ligand>
        <name>shikimate</name>
        <dbReference type="ChEBI" id="CHEBI:36208"/>
    </ligand>
</feature>
<feature type="domain" description="Shikimate dehydrogenase substrate binding N-terminal" evidence="10">
    <location>
        <begin position="14"/>
        <end position="95"/>
    </location>
</feature>
<comment type="similarity">
    <text evidence="8">Belongs to the shikimate dehydrogenase family.</text>
</comment>
<comment type="caution">
    <text evidence="8">Lacks conserved residue(s) required for the propagation of feature annotation.</text>
</comment>
<reference evidence="12" key="1">
    <citation type="submission" date="2018-05" db="EMBL/GenBank/DDBJ databases">
        <authorList>
            <person name="Li X."/>
        </authorList>
    </citation>
    <scope>NUCLEOTIDE SEQUENCE [LARGE SCALE GENOMIC DNA]</scope>
    <source>
        <strain evidence="12">LX32</strain>
    </source>
</reference>
<dbReference type="GO" id="GO:0009423">
    <property type="term" value="P:chorismate biosynthetic process"/>
    <property type="evidence" value="ECO:0007669"/>
    <property type="project" value="UniProtKB-UniRule"/>
</dbReference>
<dbReference type="GO" id="GO:0004764">
    <property type="term" value="F:shikimate 3-dehydrogenase (NADP+) activity"/>
    <property type="evidence" value="ECO:0007669"/>
    <property type="project" value="UniProtKB-UniRule"/>
</dbReference>
<dbReference type="PANTHER" id="PTHR21089">
    <property type="entry name" value="SHIKIMATE DEHYDROGENASE"/>
    <property type="match status" value="1"/>
</dbReference>
<keyword evidence="12" id="KW-1185">Reference proteome</keyword>
<feature type="domain" description="Quinate/shikimate 5-dehydrogenase/glutamyl-tRNA reductase" evidence="9">
    <location>
        <begin position="129"/>
        <end position="249"/>
    </location>
</feature>
<dbReference type="InterPro" id="IPR013708">
    <property type="entry name" value="Shikimate_DH-bd_N"/>
</dbReference>
<accession>A0A328AHQ2</accession>
<dbReference type="InterPro" id="IPR036291">
    <property type="entry name" value="NAD(P)-bd_dom_sf"/>
</dbReference>
<gene>
    <name evidence="8 11" type="primary">aroE</name>
    <name evidence="11" type="ORF">DJ017_03215</name>
</gene>
<evidence type="ECO:0000259" key="10">
    <source>
        <dbReference type="Pfam" id="PF08501"/>
    </source>
</evidence>
<dbReference type="GO" id="GO:0019632">
    <property type="term" value="P:shikimate metabolic process"/>
    <property type="evidence" value="ECO:0007669"/>
    <property type="project" value="InterPro"/>
</dbReference>
<dbReference type="HAMAP" id="MF_00222">
    <property type="entry name" value="Shikimate_DH_AroE"/>
    <property type="match status" value="1"/>
</dbReference>
<feature type="binding site" evidence="8">
    <location>
        <position position="248"/>
    </location>
    <ligand>
        <name>NADP(+)</name>
        <dbReference type="ChEBI" id="CHEBI:58349"/>
    </ligand>
</feature>
<feature type="binding site" evidence="8">
    <location>
        <begin position="160"/>
        <end position="165"/>
    </location>
    <ligand>
        <name>NADP(+)</name>
        <dbReference type="ChEBI" id="CHEBI:58349"/>
    </ligand>
</feature>
<dbReference type="GO" id="GO:0005829">
    <property type="term" value="C:cytosol"/>
    <property type="evidence" value="ECO:0007669"/>
    <property type="project" value="TreeGrafter"/>
</dbReference>
<dbReference type="CDD" id="cd01065">
    <property type="entry name" value="NAD_bind_Shikimate_DH"/>
    <property type="match status" value="1"/>
</dbReference>
<dbReference type="GO" id="GO:0050661">
    <property type="term" value="F:NADP binding"/>
    <property type="evidence" value="ECO:0007669"/>
    <property type="project" value="InterPro"/>
</dbReference>
<dbReference type="RefSeq" id="WP_111527358.1">
    <property type="nucleotide sequence ID" value="NZ_JBHRSG010000005.1"/>
</dbReference>
<dbReference type="GO" id="GO:0009073">
    <property type="term" value="P:aromatic amino acid family biosynthetic process"/>
    <property type="evidence" value="ECO:0007669"/>
    <property type="project" value="UniProtKB-KW"/>
</dbReference>
<dbReference type="InterPro" id="IPR046346">
    <property type="entry name" value="Aminoacid_DH-like_N_sf"/>
</dbReference>
<dbReference type="InterPro" id="IPR022893">
    <property type="entry name" value="Shikimate_DH_fam"/>
</dbReference>
<feature type="binding site" evidence="8">
    <location>
        <position position="110"/>
    </location>
    <ligand>
        <name>shikimate</name>
        <dbReference type="ChEBI" id="CHEBI:36208"/>
    </ligand>
</feature>
<evidence type="ECO:0000256" key="2">
    <source>
        <dbReference type="ARBA" id="ARBA00012962"/>
    </source>
</evidence>
<dbReference type="AlphaFoldDB" id="A0A328AHQ2"/>
<evidence type="ECO:0000256" key="7">
    <source>
        <dbReference type="ARBA" id="ARBA00049442"/>
    </source>
</evidence>
<dbReference type="Gene3D" id="3.40.50.10860">
    <property type="entry name" value="Leucine Dehydrogenase, chain A, domain 1"/>
    <property type="match status" value="1"/>
</dbReference>
<dbReference type="NCBIfam" id="TIGR00507">
    <property type="entry name" value="aroE"/>
    <property type="match status" value="1"/>
</dbReference>
<evidence type="ECO:0000313" key="12">
    <source>
        <dbReference type="Proteomes" id="UP000249254"/>
    </source>
</evidence>
<dbReference type="OrthoDB" id="9792692at2"/>
<dbReference type="PANTHER" id="PTHR21089:SF1">
    <property type="entry name" value="BIFUNCTIONAL 3-DEHYDROQUINATE DEHYDRATASE_SHIKIMATE DEHYDROGENASE, CHLOROPLASTIC"/>
    <property type="match status" value="1"/>
</dbReference>
<dbReference type="EC" id="1.1.1.25" evidence="2 8"/>
<dbReference type="Gene3D" id="3.40.50.720">
    <property type="entry name" value="NAD(P)-binding Rossmann-like Domain"/>
    <property type="match status" value="1"/>
</dbReference>
<name>A0A328AHQ2_9CAUL</name>
<dbReference type="SUPFAM" id="SSF53223">
    <property type="entry name" value="Aminoacid dehydrogenase-like, N-terminal domain"/>
    <property type="match status" value="1"/>
</dbReference>
<feature type="binding site" evidence="8">
    <location>
        <begin position="22"/>
        <end position="24"/>
    </location>
    <ligand>
        <name>shikimate</name>
        <dbReference type="ChEBI" id="CHEBI:36208"/>
    </ligand>
</feature>
<evidence type="ECO:0000256" key="4">
    <source>
        <dbReference type="ARBA" id="ARBA00022857"/>
    </source>
</evidence>
<proteinExistence type="inferred from homology"/>
<feature type="active site" description="Proton acceptor" evidence="8">
    <location>
        <position position="73"/>
    </location>
</feature>
<feature type="binding site" evidence="8">
    <location>
        <position position="225"/>
    </location>
    <ligand>
        <name>NADP(+)</name>
        <dbReference type="ChEBI" id="CHEBI:58349"/>
    </ligand>
</feature>
<feature type="binding site" evidence="8">
    <location>
        <position position="69"/>
    </location>
    <ligand>
        <name>shikimate</name>
        <dbReference type="ChEBI" id="CHEBI:36208"/>
    </ligand>
</feature>
<keyword evidence="4 8" id="KW-0521">NADP</keyword>
<dbReference type="UniPathway" id="UPA00053">
    <property type="reaction ID" value="UER00087"/>
</dbReference>
<keyword evidence="5 8" id="KW-0560">Oxidoreductase</keyword>
<evidence type="ECO:0000313" key="11">
    <source>
        <dbReference type="EMBL" id="RAK53606.1"/>
    </source>
</evidence>
<keyword evidence="3 8" id="KW-0028">Amino-acid biosynthesis</keyword>
<evidence type="ECO:0000256" key="3">
    <source>
        <dbReference type="ARBA" id="ARBA00022605"/>
    </source>
</evidence>
<feature type="binding site" evidence="8">
    <location>
        <position position="227"/>
    </location>
    <ligand>
        <name>shikimate</name>
        <dbReference type="ChEBI" id="CHEBI:36208"/>
    </ligand>
</feature>
<dbReference type="Pfam" id="PF01488">
    <property type="entry name" value="Shikimate_DH"/>
    <property type="match status" value="1"/>
</dbReference>
<evidence type="ECO:0000256" key="1">
    <source>
        <dbReference type="ARBA" id="ARBA00004871"/>
    </source>
</evidence>
<dbReference type="GO" id="GO:0008652">
    <property type="term" value="P:amino acid biosynthetic process"/>
    <property type="evidence" value="ECO:0007669"/>
    <property type="project" value="UniProtKB-KW"/>
</dbReference>
<dbReference type="EMBL" id="QFYQ01000001">
    <property type="protein sequence ID" value="RAK53606.1"/>
    <property type="molecule type" value="Genomic_DNA"/>
</dbReference>
<sequence>MRLPITGATVVAGVAGNPVRHSLSPVLHNAWLEAAGLDGVYVAFCPPADNFERFANGLRGGAIRGLNVTLPFKEAALAVSDRATPRAETAEAANLLLFEADGTITADNTDGLGLLGAFAHQAPGFDARSGPVVILGAGGAARGAAAAFKEAGAPQVRIVNRTLAKAEFVAGALGVVGRAYALDASDEALSGAAAVVNATSAGLTNGGRLDVSLKATPEAAVIMDMVYQPLITPFLAEAQALGRRTVDGLEMLIRQAAPSFEAFFGRPPPESADVRSLALRALEQKT</sequence>
<comment type="function">
    <text evidence="8">Involved in the biosynthesis of the chorismate, which leads to the biosynthesis of aromatic amino acids. Catalyzes the reversible NADPH linked reduction of 3-dehydroshikimate (DHSA) to yield shikimate (SA).</text>
</comment>
<protein>
    <recommendedName>
        <fullName evidence="2 8">Shikimate dehydrogenase (NADP(+))</fullName>
        <shortName evidence="8">SDH</shortName>
        <ecNumber evidence="2 8">1.1.1.25</ecNumber>
    </recommendedName>
</protein>
<feature type="binding site" evidence="8">
    <location>
        <begin position="136"/>
        <end position="140"/>
    </location>
    <ligand>
        <name>NADP(+)</name>
        <dbReference type="ChEBI" id="CHEBI:58349"/>
    </ligand>
</feature>
<organism evidence="11 12">
    <name type="scientific">Phenylobacterium soli</name>
    <dbReference type="NCBI Taxonomy" id="2170551"/>
    <lineage>
        <taxon>Bacteria</taxon>
        <taxon>Pseudomonadati</taxon>
        <taxon>Pseudomonadota</taxon>
        <taxon>Alphaproteobacteria</taxon>
        <taxon>Caulobacterales</taxon>
        <taxon>Caulobacteraceae</taxon>
        <taxon>Phenylobacterium</taxon>
    </lineage>
</organism>